<dbReference type="Proteomes" id="UP000006177">
    <property type="component" value="Chromosome"/>
</dbReference>
<feature type="domain" description="Radical SAM core" evidence="1">
    <location>
        <begin position="25"/>
        <end position="259"/>
    </location>
</feature>
<proteinExistence type="predicted"/>
<dbReference type="PATRIC" id="fig|1048260.3.peg.1527"/>
<dbReference type="EMBL" id="CP002919">
    <property type="protein sequence ID" value="AFS53631.1"/>
    <property type="molecule type" value="Genomic_DNA"/>
</dbReference>
<dbReference type="InterPro" id="IPR058240">
    <property type="entry name" value="rSAM_sf"/>
</dbReference>
<gene>
    <name evidence="2" type="ordered locus">LFML04_1413</name>
</gene>
<dbReference type="SUPFAM" id="SSF102114">
    <property type="entry name" value="Radical SAM enzymes"/>
    <property type="match status" value="1"/>
</dbReference>
<dbReference type="SMART" id="SM00729">
    <property type="entry name" value="Elp3"/>
    <property type="match status" value="1"/>
</dbReference>
<evidence type="ECO:0000259" key="1">
    <source>
        <dbReference type="PROSITE" id="PS51918"/>
    </source>
</evidence>
<evidence type="ECO:0000313" key="3">
    <source>
        <dbReference type="Proteomes" id="UP000006177"/>
    </source>
</evidence>
<dbReference type="InterPro" id="IPR006638">
    <property type="entry name" value="Elp3/MiaA/NifB-like_rSAM"/>
</dbReference>
<dbReference type="InterPro" id="IPR023404">
    <property type="entry name" value="rSAM_horseshoe"/>
</dbReference>
<dbReference type="GO" id="GO:0051539">
    <property type="term" value="F:4 iron, 4 sulfur cluster binding"/>
    <property type="evidence" value="ECO:0007669"/>
    <property type="project" value="TreeGrafter"/>
</dbReference>
<dbReference type="STRING" id="1048260.LFML04_1413"/>
<dbReference type="PROSITE" id="PS51918">
    <property type="entry name" value="RADICAL_SAM"/>
    <property type="match status" value="1"/>
</dbReference>
<organism evidence="2 3">
    <name type="scientific">Leptospirillum ferriphilum (strain ML-04)</name>
    <dbReference type="NCBI Taxonomy" id="1048260"/>
    <lineage>
        <taxon>Bacteria</taxon>
        <taxon>Pseudomonadati</taxon>
        <taxon>Nitrospirota</taxon>
        <taxon>Nitrospiria</taxon>
        <taxon>Nitrospirales</taxon>
        <taxon>Nitrospiraceae</taxon>
        <taxon>Leptospirillum</taxon>
    </lineage>
</organism>
<sequence length="408" mass="46221">MFFFCSAPAEDAHFRYTDSMDDDLSAFQKIRTLYVQVPFCPERCDYCSLPVSLKTERAPAYLRALFREKKRLMEREDLSGLETLYVGGGTPTFLPPALLEDLLEGLQKDLPTLKEMTVESRPDTVTPDILHLLRSCGVTRLSFGIESVRSEHMRFLGRTINVVEPVRFLKFVRNYFPGSVSMDFIAGGEGFSKDAFLQEAHALFSEGLDHLSLYPLTVEERTSLKGRLIRGEISSGTEEAAGVLWEGVVRELSLMGWFRYEVANFSRSPDTVCRHNHLVWQGYDYAGIGAGAHQRIRSVRTINVRSIVSYENRLSLLGPPFEKREVLDQNERILEILYTNARLSNGFPLSWLFCQDRTNGGGGMDLSDLVEEGYLDSGAYSSDRVIFTEKGRDLLDGLMGEIWSRLRS</sequence>
<dbReference type="Pfam" id="PF04055">
    <property type="entry name" value="Radical_SAM"/>
    <property type="match status" value="1"/>
</dbReference>
<dbReference type="GO" id="GO:0006779">
    <property type="term" value="P:porphyrin-containing compound biosynthetic process"/>
    <property type="evidence" value="ECO:0007669"/>
    <property type="project" value="TreeGrafter"/>
</dbReference>
<dbReference type="PANTHER" id="PTHR13932">
    <property type="entry name" value="COPROPORPHYRINIGEN III OXIDASE"/>
    <property type="match status" value="1"/>
</dbReference>
<dbReference type="SFLD" id="SFLDS00029">
    <property type="entry name" value="Radical_SAM"/>
    <property type="match status" value="1"/>
</dbReference>
<dbReference type="Gene3D" id="3.80.30.20">
    <property type="entry name" value="tm_1862 like domain"/>
    <property type="match status" value="1"/>
</dbReference>
<dbReference type="SFLD" id="SFLDG01082">
    <property type="entry name" value="B12-binding_domain_containing"/>
    <property type="match status" value="1"/>
</dbReference>
<dbReference type="CDD" id="cd01335">
    <property type="entry name" value="Radical_SAM"/>
    <property type="match status" value="1"/>
</dbReference>
<dbReference type="SFLD" id="SFLDG01065">
    <property type="entry name" value="anaerobic_coproporphyrinogen-I"/>
    <property type="match status" value="1"/>
</dbReference>
<dbReference type="KEGG" id="lfi:LFML04_1413"/>
<dbReference type="AlphaFoldDB" id="J9ZBR7"/>
<dbReference type="InterPro" id="IPR034505">
    <property type="entry name" value="Coproporphyrinogen-III_oxidase"/>
</dbReference>
<dbReference type="GO" id="GO:0003824">
    <property type="term" value="F:catalytic activity"/>
    <property type="evidence" value="ECO:0007669"/>
    <property type="project" value="InterPro"/>
</dbReference>
<protein>
    <submittedName>
        <fullName evidence="2">Putative oxygen-independent coproporphyrinogen III oxidase</fullName>
    </submittedName>
</protein>
<accession>J9ZBR7</accession>
<reference evidence="2 3" key="1">
    <citation type="journal article" date="2011" name="J. Microbiol.">
        <title>Complete genome of Leptospirillum ferriphilum ML-04 provides insight into its physiology and environmental adaptation.</title>
        <authorList>
            <person name="Mi S."/>
            <person name="Song J."/>
            <person name="Lin J."/>
            <person name="Che Y."/>
            <person name="Zheng H."/>
            <person name="Lin J."/>
        </authorList>
    </citation>
    <scope>NUCLEOTIDE SEQUENCE [LARGE SCALE GENOMIC DNA]</scope>
    <source>
        <strain evidence="2 3">ML-04</strain>
    </source>
</reference>
<name>J9ZBR7_LEPFM</name>
<dbReference type="GO" id="GO:0005737">
    <property type="term" value="C:cytoplasm"/>
    <property type="evidence" value="ECO:0007669"/>
    <property type="project" value="TreeGrafter"/>
</dbReference>
<dbReference type="HOGENOM" id="CLU_027579_1_1_0"/>
<evidence type="ECO:0000313" key="2">
    <source>
        <dbReference type="EMBL" id="AFS53631.1"/>
    </source>
</evidence>
<dbReference type="InterPro" id="IPR007197">
    <property type="entry name" value="rSAM"/>
</dbReference>
<dbReference type="PANTHER" id="PTHR13932:SF5">
    <property type="entry name" value="RADICAL S-ADENOSYL METHIONINE DOMAIN-CONTAINING PROTEIN 1, MITOCHONDRIAL"/>
    <property type="match status" value="1"/>
</dbReference>